<evidence type="ECO:0000259" key="4">
    <source>
        <dbReference type="PROSITE" id="PS51987"/>
    </source>
</evidence>
<dbReference type="SMART" id="SM01230">
    <property type="entry name" value="Gln-synt_C"/>
    <property type="match status" value="1"/>
</dbReference>
<proteinExistence type="inferred from homology"/>
<dbReference type="InterPro" id="IPR008146">
    <property type="entry name" value="Gln_synth_cat_dom"/>
</dbReference>
<dbReference type="PANTHER" id="PTHR42974">
    <property type="entry name" value="GLUTAMINE SYNTHETASE"/>
    <property type="match status" value="1"/>
</dbReference>
<gene>
    <name evidence="5" type="ORF">SAMN04487941_0731</name>
</gene>
<dbReference type="GO" id="GO:0006542">
    <property type="term" value="P:glutamine biosynthetic process"/>
    <property type="evidence" value="ECO:0007669"/>
    <property type="project" value="InterPro"/>
</dbReference>
<dbReference type="Gene3D" id="3.30.590.10">
    <property type="entry name" value="Glutamine synthetase/guanido kinase, catalytic domain"/>
    <property type="match status" value="1"/>
</dbReference>
<comment type="similarity">
    <text evidence="1 2">Belongs to the glutamine synthetase family.</text>
</comment>
<dbReference type="Pfam" id="PF12437">
    <property type="entry name" value="GSIII_N"/>
    <property type="match status" value="1"/>
</dbReference>
<dbReference type="InterPro" id="IPR052725">
    <property type="entry name" value="GS_Type-3"/>
</dbReference>
<dbReference type="InterPro" id="IPR022147">
    <property type="entry name" value="GSIII_N"/>
</dbReference>
<feature type="domain" description="GS catalytic" evidence="4">
    <location>
        <begin position="203"/>
        <end position="639"/>
    </location>
</feature>
<dbReference type="SUPFAM" id="SSF55931">
    <property type="entry name" value="Glutamine synthetase/guanido kinase"/>
    <property type="match status" value="1"/>
</dbReference>
<name>A0A1I7G5E3_9BACT</name>
<dbReference type="InterPro" id="IPR008147">
    <property type="entry name" value="Gln_synt_N"/>
</dbReference>
<dbReference type="InterPro" id="IPR040577">
    <property type="entry name" value="Gln-synt_C"/>
</dbReference>
<dbReference type="Pfam" id="PF00120">
    <property type="entry name" value="Gln-synt_C"/>
    <property type="match status" value="1"/>
</dbReference>
<dbReference type="GO" id="GO:0004356">
    <property type="term" value="F:glutamine synthetase activity"/>
    <property type="evidence" value="ECO:0007669"/>
    <property type="project" value="InterPro"/>
</dbReference>
<dbReference type="Proteomes" id="UP000182491">
    <property type="component" value="Unassembled WGS sequence"/>
</dbReference>
<keyword evidence="6" id="KW-1185">Reference proteome</keyword>
<evidence type="ECO:0000313" key="5">
    <source>
        <dbReference type="EMBL" id="SFU43638.1"/>
    </source>
</evidence>
<dbReference type="PROSITE" id="PS51987">
    <property type="entry name" value="GS_CATALYTIC"/>
    <property type="match status" value="1"/>
</dbReference>
<dbReference type="EMBL" id="FPCA01000001">
    <property type="protein sequence ID" value="SFU43638.1"/>
    <property type="molecule type" value="Genomic_DNA"/>
</dbReference>
<accession>A0A1I7G5E3</accession>
<dbReference type="AlphaFoldDB" id="A0A1I7G5E3"/>
<reference evidence="6" key="1">
    <citation type="submission" date="2016-10" db="EMBL/GenBank/DDBJ databases">
        <authorList>
            <person name="Varghese N."/>
        </authorList>
    </citation>
    <scope>NUCLEOTIDE SEQUENCE [LARGE SCALE GENOMIC DNA]</scope>
    <source>
        <strain evidence="6">DSM 18820</strain>
    </source>
</reference>
<evidence type="ECO:0000259" key="3">
    <source>
        <dbReference type="PROSITE" id="PS51986"/>
    </source>
</evidence>
<evidence type="ECO:0000256" key="2">
    <source>
        <dbReference type="RuleBase" id="RU000384"/>
    </source>
</evidence>
<protein>
    <submittedName>
        <fullName evidence="5">Glutamine synthetase</fullName>
    </submittedName>
</protein>
<dbReference type="Pfam" id="PF18318">
    <property type="entry name" value="Gln-synt_C-ter"/>
    <property type="match status" value="1"/>
</dbReference>
<evidence type="ECO:0000313" key="6">
    <source>
        <dbReference type="Proteomes" id="UP000182491"/>
    </source>
</evidence>
<feature type="domain" description="GS beta-grasp" evidence="3">
    <location>
        <begin position="105"/>
        <end position="198"/>
    </location>
</feature>
<dbReference type="PANTHER" id="PTHR42974:SF1">
    <property type="entry name" value="TYPE-3 GLUTAMINE SYNTHETASE"/>
    <property type="match status" value="1"/>
</dbReference>
<dbReference type="PROSITE" id="PS51986">
    <property type="entry name" value="GS_BETA_GRASP"/>
    <property type="match status" value="1"/>
</dbReference>
<evidence type="ECO:0000256" key="1">
    <source>
        <dbReference type="PROSITE-ProRule" id="PRU01330"/>
    </source>
</evidence>
<organism evidence="5 6">
    <name type="scientific">Pontibacter akesuensis</name>
    <dbReference type="NCBI Taxonomy" id="388950"/>
    <lineage>
        <taxon>Bacteria</taxon>
        <taxon>Pseudomonadati</taxon>
        <taxon>Bacteroidota</taxon>
        <taxon>Cytophagia</taxon>
        <taxon>Cytophagales</taxon>
        <taxon>Hymenobacteraceae</taxon>
        <taxon>Pontibacter</taxon>
    </lineage>
</organism>
<dbReference type="Gene3D" id="1.20.120.1560">
    <property type="match status" value="1"/>
</dbReference>
<dbReference type="STRING" id="388950.GCA_001611675_03866"/>
<sequence>MELFFYLYLCHRKQPKPTNPMAILRFKALEIVSQRKVEEVSLPSPKISDYFGENVFTKDALRSTMSSQNYKRLLRTIDTGDKVDRELADAVAAAMKTWATSKGATHYTHWFQPLTGATAEKHDSFFDLTSDGEAIESFKGSALVQQEPDASSFPSGGIRNTFEARGYSAWDPSSPAFLIENASTKTLCIPTIFVSYTGEALDYKTPLLKSLKLLNDAAVPVCQYFDKEVTKVNTTLGIEQEYFLVDKALYEARPDLVVSGRTLFGHSPAKGQQLEDHYFGSIPGRVHAYMLEFEKEALRLGIPLRTRHNEVAPHQFECAPTFEDANLAVDHNQLLMDIMGRVADRHNLKVLLHEKPFKGVNGSGKHNNWAMSTSTGVNLLSPGKRPKENLQFLTFFINTIMAVHKHADLLRSSIASASNDHRLGANEAPPAIVSVFIGQQLTAILDEFERTSKVPIEKGDNMYLKLGIDRIPEVLRDNTDRNRTSPFAFTGNKFEFRAVGSSANSSSPMTVLNTIVADQLFEFRQSVEELINNKGMKKEIAIIQVLRDYVAASKAIRFEGNGYSKEWEDEAATRGLSNIKSTPLALDVLASKEVKDIFTKHQIFTEVELEARHEILLEEYVKKIQIESRVMGDLAVNHVVPTAIAYQNKLIQNVRGLKEIGLEDAYTDSTIEAIKTMSRHITAIQKNVNEMIEARKVANKIDDPRERAIMYNERIFGFFDTIRYSVDKLELMVDDEDWPLVKYRELLFRH</sequence>
<dbReference type="InterPro" id="IPR014746">
    <property type="entry name" value="Gln_synth/guanido_kin_cat_dom"/>
</dbReference>